<sequence>MVDHKDQTHSSLLDFASLWEAEYSRDCHLVFSSGRSPEKYLDLRRQVPLLTPDTIICSVGTEIRYGPSMTPDNGWEEHLDEGWNREIIVEEAKKFATLQFQEDSEQRPHKVSFKVEKKDAEEIIRRFSKNCDEQLDAKLIYSGGIDLDVLPQRAGKGEALAYLMKKANSEGWAKERVLVCGDSGNDVELFTVKGVNGVIVGNAFEELVKWYSSQSSKDHIHFASNRCAGGIIEALKFFDMGPALPPRERPGGNSNGAASPRREIVDFYIFFDKWVKGDIPNTDEAFQRLTSVIAEDARMVYPWGEELNLLQSLAVVRGQHGAFQGKELRTWVDSIQEQELAPGVYLATWQSWEQPSGENRKGYYATAVFKDKEGAPNGVEWLRVHQTPQKQK</sequence>
<evidence type="ECO:0000259" key="9">
    <source>
        <dbReference type="Pfam" id="PF05116"/>
    </source>
</evidence>
<dbReference type="AlphaFoldDB" id="D8QNJ1"/>
<dbReference type="UniPathway" id="UPA00371">
    <property type="reaction ID" value="UER00546"/>
</dbReference>
<dbReference type="InterPro" id="IPR051518">
    <property type="entry name" value="Sucrose_Phosphatase"/>
</dbReference>
<dbReference type="GO" id="GO:0005986">
    <property type="term" value="P:sucrose biosynthetic process"/>
    <property type="evidence" value="ECO:0007669"/>
    <property type="project" value="UniProtKB-UniRule"/>
</dbReference>
<dbReference type="SUPFAM" id="SSF56784">
    <property type="entry name" value="HAD-like"/>
    <property type="match status" value="1"/>
</dbReference>
<dbReference type="InterPro" id="IPR006379">
    <property type="entry name" value="HAD-SF_hydro_IIB"/>
</dbReference>
<evidence type="ECO:0000259" key="10">
    <source>
        <dbReference type="Pfam" id="PF08472"/>
    </source>
</evidence>
<dbReference type="EMBL" id="GL377565">
    <property type="protein sequence ID" value="EFJ38111.1"/>
    <property type="molecule type" value="Genomic_DNA"/>
</dbReference>
<dbReference type="PANTHER" id="PTHR46521">
    <property type="entry name" value="SUCROSE-PHOSPHATASE 2-RELATED"/>
    <property type="match status" value="1"/>
</dbReference>
<dbReference type="KEGG" id="smo:SELMODRAFT_402942"/>
<proteinExistence type="inferred from homology"/>
<dbReference type="EC" id="3.1.3.24" evidence="8"/>
<evidence type="ECO:0000256" key="4">
    <source>
        <dbReference type="ARBA" id="ARBA00011738"/>
    </source>
</evidence>
<dbReference type="Gene3D" id="3.90.1070.10">
    <property type="match status" value="1"/>
</dbReference>
<organism evidence="12">
    <name type="scientific">Selaginella moellendorffii</name>
    <name type="common">Spikemoss</name>
    <dbReference type="NCBI Taxonomy" id="88036"/>
    <lineage>
        <taxon>Eukaryota</taxon>
        <taxon>Viridiplantae</taxon>
        <taxon>Streptophyta</taxon>
        <taxon>Embryophyta</taxon>
        <taxon>Tracheophyta</taxon>
        <taxon>Lycopodiopsida</taxon>
        <taxon>Selaginellales</taxon>
        <taxon>Selaginellaceae</taxon>
        <taxon>Selaginella</taxon>
    </lineage>
</organism>
<gene>
    <name evidence="11" type="ORF">SELMODRAFT_402942</name>
</gene>
<name>D8QNJ1_SELML</name>
<dbReference type="NCBIfam" id="TIGR01485">
    <property type="entry name" value="SPP_plant-cyano"/>
    <property type="match status" value="1"/>
</dbReference>
<evidence type="ECO:0000256" key="5">
    <source>
        <dbReference type="ARBA" id="ARBA00022801"/>
    </source>
</evidence>
<keyword evidence="12" id="KW-1185">Reference proteome</keyword>
<dbReference type="STRING" id="88036.D8QNJ1"/>
<evidence type="ECO:0000256" key="1">
    <source>
        <dbReference type="ARBA" id="ARBA00001946"/>
    </source>
</evidence>
<dbReference type="Gramene" id="EFJ38111">
    <property type="protein sequence ID" value="EFJ38111"/>
    <property type="gene ID" value="SELMODRAFT_402942"/>
</dbReference>
<comment type="similarity">
    <text evidence="3 8">Belongs to the sucrose phosphatase family.</text>
</comment>
<evidence type="ECO:0000256" key="7">
    <source>
        <dbReference type="ARBA" id="ARBA00048036"/>
    </source>
</evidence>
<dbReference type="PANTHER" id="PTHR46521:SF14">
    <property type="entry name" value="SUCROSE-PHOSPHATE PHOSPHATASE"/>
    <property type="match status" value="1"/>
</dbReference>
<dbReference type="InterPro" id="IPR036412">
    <property type="entry name" value="HAD-like_sf"/>
</dbReference>
<reference evidence="11 12" key="1">
    <citation type="journal article" date="2011" name="Science">
        <title>The Selaginella genome identifies genetic changes associated with the evolution of vascular plants.</title>
        <authorList>
            <person name="Banks J.A."/>
            <person name="Nishiyama T."/>
            <person name="Hasebe M."/>
            <person name="Bowman J.L."/>
            <person name="Gribskov M."/>
            <person name="dePamphilis C."/>
            <person name="Albert V.A."/>
            <person name="Aono N."/>
            <person name="Aoyama T."/>
            <person name="Ambrose B.A."/>
            <person name="Ashton N.W."/>
            <person name="Axtell M.J."/>
            <person name="Barker E."/>
            <person name="Barker M.S."/>
            <person name="Bennetzen J.L."/>
            <person name="Bonawitz N.D."/>
            <person name="Chapple C."/>
            <person name="Cheng C."/>
            <person name="Correa L.G."/>
            <person name="Dacre M."/>
            <person name="DeBarry J."/>
            <person name="Dreyer I."/>
            <person name="Elias M."/>
            <person name="Engstrom E.M."/>
            <person name="Estelle M."/>
            <person name="Feng L."/>
            <person name="Finet C."/>
            <person name="Floyd S.K."/>
            <person name="Frommer W.B."/>
            <person name="Fujita T."/>
            <person name="Gramzow L."/>
            <person name="Gutensohn M."/>
            <person name="Harholt J."/>
            <person name="Hattori M."/>
            <person name="Heyl A."/>
            <person name="Hirai T."/>
            <person name="Hiwatashi Y."/>
            <person name="Ishikawa M."/>
            <person name="Iwata M."/>
            <person name="Karol K.G."/>
            <person name="Koehler B."/>
            <person name="Kolukisaoglu U."/>
            <person name="Kubo M."/>
            <person name="Kurata T."/>
            <person name="Lalonde S."/>
            <person name="Li K."/>
            <person name="Li Y."/>
            <person name="Litt A."/>
            <person name="Lyons E."/>
            <person name="Manning G."/>
            <person name="Maruyama T."/>
            <person name="Michael T.P."/>
            <person name="Mikami K."/>
            <person name="Miyazaki S."/>
            <person name="Morinaga S."/>
            <person name="Murata T."/>
            <person name="Mueller-Roeber B."/>
            <person name="Nelson D.R."/>
            <person name="Obara M."/>
            <person name="Oguri Y."/>
            <person name="Olmstead R.G."/>
            <person name="Onodera N."/>
            <person name="Petersen B.L."/>
            <person name="Pils B."/>
            <person name="Prigge M."/>
            <person name="Rensing S.A."/>
            <person name="Riano-Pachon D.M."/>
            <person name="Roberts A.W."/>
            <person name="Sato Y."/>
            <person name="Scheller H.V."/>
            <person name="Schulz B."/>
            <person name="Schulz C."/>
            <person name="Shakirov E.V."/>
            <person name="Shibagaki N."/>
            <person name="Shinohara N."/>
            <person name="Shippen D.E."/>
            <person name="Soerensen I."/>
            <person name="Sotooka R."/>
            <person name="Sugimoto N."/>
            <person name="Sugita M."/>
            <person name="Sumikawa N."/>
            <person name="Tanurdzic M."/>
            <person name="Theissen G."/>
            <person name="Ulvskov P."/>
            <person name="Wakazuki S."/>
            <person name="Weng J.K."/>
            <person name="Willats W.W."/>
            <person name="Wipf D."/>
            <person name="Wolf P.G."/>
            <person name="Yang L."/>
            <person name="Zimmer A.D."/>
            <person name="Zhu Q."/>
            <person name="Mitros T."/>
            <person name="Hellsten U."/>
            <person name="Loque D."/>
            <person name="Otillar R."/>
            <person name="Salamov A."/>
            <person name="Schmutz J."/>
            <person name="Shapiro H."/>
            <person name="Lindquist E."/>
            <person name="Lucas S."/>
            <person name="Rokhsar D."/>
            <person name="Grigoriev I.V."/>
        </authorList>
    </citation>
    <scope>NUCLEOTIDE SEQUENCE [LARGE SCALE GENOMIC DNA]</scope>
</reference>
<dbReference type="Pfam" id="PF05116">
    <property type="entry name" value="S6PP"/>
    <property type="match status" value="1"/>
</dbReference>
<dbReference type="OMA" id="SHRCAGG"/>
<dbReference type="InParanoid" id="D8QNJ1"/>
<dbReference type="SUPFAM" id="SSF54427">
    <property type="entry name" value="NTF2-like"/>
    <property type="match status" value="1"/>
</dbReference>
<dbReference type="GO" id="GO:0000287">
    <property type="term" value="F:magnesium ion binding"/>
    <property type="evidence" value="ECO:0007669"/>
    <property type="project" value="UniProtKB-UniRule"/>
</dbReference>
<feature type="domain" description="Sucrose-phosphatase C-terminal" evidence="10">
    <location>
        <begin position="260"/>
        <end position="389"/>
    </location>
</feature>
<dbReference type="InterPro" id="IPR032710">
    <property type="entry name" value="NTF2-like_dom_sf"/>
</dbReference>
<evidence type="ECO:0000256" key="2">
    <source>
        <dbReference type="ARBA" id="ARBA00005070"/>
    </source>
</evidence>
<evidence type="ECO:0000313" key="11">
    <source>
        <dbReference type="EMBL" id="EFJ38111.1"/>
    </source>
</evidence>
<dbReference type="NCBIfam" id="TIGR01484">
    <property type="entry name" value="HAD-SF-IIB"/>
    <property type="match status" value="1"/>
</dbReference>
<evidence type="ECO:0000256" key="3">
    <source>
        <dbReference type="ARBA" id="ARBA00007211"/>
    </source>
</evidence>
<dbReference type="InterPro" id="IPR013679">
    <property type="entry name" value="SPP_C"/>
</dbReference>
<comment type="catalytic activity">
    <reaction evidence="7 8">
        <text>sucrose 6(F)-phosphate + H2O = sucrose + phosphate</text>
        <dbReference type="Rhea" id="RHEA:19289"/>
        <dbReference type="ChEBI" id="CHEBI:15377"/>
        <dbReference type="ChEBI" id="CHEBI:17992"/>
        <dbReference type="ChEBI" id="CHEBI:43474"/>
        <dbReference type="ChEBI" id="CHEBI:57723"/>
        <dbReference type="EC" id="3.1.3.24"/>
    </reaction>
</comment>
<feature type="domain" description="Sucrose phosphatase-like" evidence="9">
    <location>
        <begin position="6"/>
        <end position="239"/>
    </location>
</feature>
<dbReference type="Gene3D" id="3.40.50.1000">
    <property type="entry name" value="HAD superfamily/HAD-like"/>
    <property type="match status" value="1"/>
</dbReference>
<protein>
    <recommendedName>
        <fullName evidence="8">Sucrose-phosphatase</fullName>
        <ecNumber evidence="8">3.1.3.24</ecNumber>
    </recommendedName>
</protein>
<keyword evidence="6 8" id="KW-0460">Magnesium</keyword>
<dbReference type="Pfam" id="PF08472">
    <property type="entry name" value="S6PP_C"/>
    <property type="match status" value="1"/>
</dbReference>
<dbReference type="Gene3D" id="3.10.450.50">
    <property type="match status" value="1"/>
</dbReference>
<evidence type="ECO:0000313" key="12">
    <source>
        <dbReference type="Proteomes" id="UP000001514"/>
    </source>
</evidence>
<comment type="function">
    <text evidence="8">Catalyzes the final step of sucrose synthesis.</text>
</comment>
<dbReference type="NCBIfam" id="TIGR01482">
    <property type="entry name" value="SPP-subfamily"/>
    <property type="match status" value="1"/>
</dbReference>
<evidence type="ECO:0000256" key="6">
    <source>
        <dbReference type="ARBA" id="ARBA00022842"/>
    </source>
</evidence>
<accession>D8QNJ1</accession>
<dbReference type="eggNOG" id="ENOG502SKUT">
    <property type="taxonomic scope" value="Eukaryota"/>
</dbReference>
<keyword evidence="5 8" id="KW-0378">Hydrolase</keyword>
<dbReference type="Proteomes" id="UP000001514">
    <property type="component" value="Unassembled WGS sequence"/>
</dbReference>
<dbReference type="InterPro" id="IPR006380">
    <property type="entry name" value="SPP-like_dom"/>
</dbReference>
<comment type="pathway">
    <text evidence="2 8">Glycan biosynthesis; sucrose biosynthesis; sucrose from D-fructose 6-phosphate and UDP-alpha-D-glucose: step 2/2.</text>
</comment>
<dbReference type="GO" id="GO:0050307">
    <property type="term" value="F:sucrose-phosphate phosphatase activity"/>
    <property type="evidence" value="ECO:0007669"/>
    <property type="project" value="UniProtKB-UniRule"/>
</dbReference>
<comment type="subunit">
    <text evidence="4 8">Homodimer.</text>
</comment>
<evidence type="ECO:0000256" key="8">
    <source>
        <dbReference type="RuleBase" id="RU368007"/>
    </source>
</evidence>
<dbReference type="InterPro" id="IPR012847">
    <property type="entry name" value="Sucrose_phosphatase_pln/cyn"/>
</dbReference>
<dbReference type="InterPro" id="IPR023214">
    <property type="entry name" value="HAD_sf"/>
</dbReference>
<comment type="cofactor">
    <cofactor evidence="1 8">
        <name>Mg(2+)</name>
        <dbReference type="ChEBI" id="CHEBI:18420"/>
    </cofactor>
</comment>
<dbReference type="HOGENOM" id="CLU_030534_1_0_1"/>